<organism evidence="2 3">
    <name type="scientific">Bradyrhizobium brasilense</name>
    <dbReference type="NCBI Taxonomy" id="1419277"/>
    <lineage>
        <taxon>Bacteria</taxon>
        <taxon>Pseudomonadati</taxon>
        <taxon>Pseudomonadota</taxon>
        <taxon>Alphaproteobacteria</taxon>
        <taxon>Hyphomicrobiales</taxon>
        <taxon>Nitrobacteraceae</taxon>
        <taxon>Bradyrhizobium</taxon>
    </lineage>
</organism>
<reference evidence="2 3" key="1">
    <citation type="submission" date="2016-10" db="EMBL/GenBank/DDBJ databases">
        <authorList>
            <person name="de Groot N.N."/>
        </authorList>
    </citation>
    <scope>NUCLEOTIDE SEQUENCE [LARGE SCALE GENOMIC DNA]</scope>
    <source>
        <strain evidence="2 3">R5</strain>
    </source>
</reference>
<dbReference type="GO" id="GO:0003700">
    <property type="term" value="F:DNA-binding transcription factor activity"/>
    <property type="evidence" value="ECO:0007669"/>
    <property type="project" value="InterPro"/>
</dbReference>
<dbReference type="SMART" id="SM00347">
    <property type="entry name" value="HTH_MARR"/>
    <property type="match status" value="1"/>
</dbReference>
<evidence type="ECO:0000259" key="1">
    <source>
        <dbReference type="SMART" id="SM00347"/>
    </source>
</evidence>
<dbReference type="InterPro" id="IPR036390">
    <property type="entry name" value="WH_DNA-bd_sf"/>
</dbReference>
<dbReference type="Pfam" id="PF12802">
    <property type="entry name" value="MarR_2"/>
    <property type="match status" value="1"/>
</dbReference>
<dbReference type="Proteomes" id="UP000199245">
    <property type="component" value="Unassembled WGS sequence"/>
</dbReference>
<dbReference type="AlphaFoldDB" id="A0A1G7N5B8"/>
<dbReference type="SUPFAM" id="SSF46785">
    <property type="entry name" value="Winged helix' DNA-binding domain"/>
    <property type="match status" value="1"/>
</dbReference>
<protein>
    <submittedName>
        <fullName evidence="2">DNA-binding transcriptional regulator, MarR family</fullName>
    </submittedName>
</protein>
<evidence type="ECO:0000313" key="3">
    <source>
        <dbReference type="Proteomes" id="UP000199245"/>
    </source>
</evidence>
<accession>A0A1G7N5B8</accession>
<dbReference type="InterPro" id="IPR036388">
    <property type="entry name" value="WH-like_DNA-bd_sf"/>
</dbReference>
<dbReference type="PANTHER" id="PTHR33164:SF57">
    <property type="entry name" value="MARR-FAMILY TRANSCRIPTIONAL REGULATOR"/>
    <property type="match status" value="1"/>
</dbReference>
<proteinExistence type="predicted"/>
<keyword evidence="2" id="KW-0238">DNA-binding</keyword>
<gene>
    <name evidence="2" type="ORF">SAMN05216337_106826</name>
</gene>
<dbReference type="RefSeq" id="WP_229159774.1">
    <property type="nucleotide sequence ID" value="NZ_JACMYN010000103.1"/>
</dbReference>
<feature type="domain" description="HTH marR-type" evidence="1">
    <location>
        <begin position="41"/>
        <end position="137"/>
    </location>
</feature>
<dbReference type="InterPro" id="IPR039422">
    <property type="entry name" value="MarR/SlyA-like"/>
</dbReference>
<dbReference type="GO" id="GO:0006950">
    <property type="term" value="P:response to stress"/>
    <property type="evidence" value="ECO:0007669"/>
    <property type="project" value="TreeGrafter"/>
</dbReference>
<dbReference type="EMBL" id="FMZW01000068">
    <property type="protein sequence ID" value="SDF69248.1"/>
    <property type="molecule type" value="Genomic_DNA"/>
</dbReference>
<dbReference type="Gene3D" id="1.10.10.10">
    <property type="entry name" value="Winged helix-like DNA-binding domain superfamily/Winged helix DNA-binding domain"/>
    <property type="match status" value="1"/>
</dbReference>
<name>A0A1G7N5B8_9BRAD</name>
<evidence type="ECO:0000313" key="2">
    <source>
        <dbReference type="EMBL" id="SDF69248.1"/>
    </source>
</evidence>
<dbReference type="InterPro" id="IPR000835">
    <property type="entry name" value="HTH_MarR-typ"/>
</dbReference>
<dbReference type="PANTHER" id="PTHR33164">
    <property type="entry name" value="TRANSCRIPTIONAL REGULATOR, MARR FAMILY"/>
    <property type="match status" value="1"/>
</dbReference>
<sequence>MVKLFFVRSAHIIPGMEHGIANLLGALSLAVMDRIEQGAREVVGRGGETPAALIVIGYGQGMTNDKLRRILGLSHSGTVRLVDRLVSDRLVERRAGKDGREVALHLTASGAASRNELLASRISAVTSLLDVLSAAERKQLATLIRELLARQDTSEMDRFTICRMCDDRVCTNCPLPTNKGQHAR</sequence>
<dbReference type="GO" id="GO:0003677">
    <property type="term" value="F:DNA binding"/>
    <property type="evidence" value="ECO:0007669"/>
    <property type="project" value="UniProtKB-KW"/>
</dbReference>